<keyword evidence="6" id="KW-1185">Reference proteome</keyword>
<feature type="domain" description="Carboxylesterase type B" evidence="4">
    <location>
        <begin position="17"/>
        <end position="560"/>
    </location>
</feature>
<dbReference type="EMBL" id="JAODUP010000323">
    <property type="protein sequence ID" value="KAK2152630.1"/>
    <property type="molecule type" value="Genomic_DNA"/>
</dbReference>
<reference evidence="5" key="1">
    <citation type="journal article" date="2023" name="Mol. Biol. Evol.">
        <title>Third-Generation Sequencing Reveals the Adaptive Role of the Epigenome in Three Deep-Sea Polychaetes.</title>
        <authorList>
            <person name="Perez M."/>
            <person name="Aroh O."/>
            <person name="Sun Y."/>
            <person name="Lan Y."/>
            <person name="Juniper S.K."/>
            <person name="Young C.R."/>
            <person name="Angers B."/>
            <person name="Qian P.Y."/>
        </authorList>
    </citation>
    <scope>NUCLEOTIDE SEQUENCE</scope>
    <source>
        <strain evidence="5">P08H-3</strain>
    </source>
</reference>
<dbReference type="AlphaFoldDB" id="A0AAD9JHR1"/>
<proteinExistence type="inferred from homology"/>
<comment type="caution">
    <text evidence="5">The sequence shown here is derived from an EMBL/GenBank/DDBJ whole genome shotgun (WGS) entry which is preliminary data.</text>
</comment>
<evidence type="ECO:0000256" key="2">
    <source>
        <dbReference type="ARBA" id="ARBA00022801"/>
    </source>
</evidence>
<keyword evidence="3" id="KW-0732">Signal</keyword>
<evidence type="ECO:0000313" key="6">
    <source>
        <dbReference type="Proteomes" id="UP001208570"/>
    </source>
</evidence>
<evidence type="ECO:0000256" key="1">
    <source>
        <dbReference type="ARBA" id="ARBA00005964"/>
    </source>
</evidence>
<keyword evidence="2 3" id="KW-0378">Hydrolase</keyword>
<dbReference type="SUPFAM" id="SSF53474">
    <property type="entry name" value="alpha/beta-Hydrolases"/>
    <property type="match status" value="1"/>
</dbReference>
<protein>
    <recommendedName>
        <fullName evidence="3">Carboxylic ester hydrolase</fullName>
        <ecNumber evidence="3">3.1.1.-</ecNumber>
    </recommendedName>
</protein>
<dbReference type="InterPro" id="IPR002018">
    <property type="entry name" value="CarbesteraseB"/>
</dbReference>
<evidence type="ECO:0000256" key="3">
    <source>
        <dbReference type="RuleBase" id="RU361235"/>
    </source>
</evidence>
<dbReference type="PROSITE" id="PS00122">
    <property type="entry name" value="CARBOXYLESTERASE_B_1"/>
    <property type="match status" value="1"/>
</dbReference>
<organism evidence="5 6">
    <name type="scientific">Paralvinella palmiformis</name>
    <dbReference type="NCBI Taxonomy" id="53620"/>
    <lineage>
        <taxon>Eukaryota</taxon>
        <taxon>Metazoa</taxon>
        <taxon>Spiralia</taxon>
        <taxon>Lophotrochozoa</taxon>
        <taxon>Annelida</taxon>
        <taxon>Polychaeta</taxon>
        <taxon>Sedentaria</taxon>
        <taxon>Canalipalpata</taxon>
        <taxon>Terebellida</taxon>
        <taxon>Terebelliformia</taxon>
        <taxon>Alvinellidae</taxon>
        <taxon>Paralvinella</taxon>
    </lineage>
</organism>
<evidence type="ECO:0000259" key="4">
    <source>
        <dbReference type="Pfam" id="PF00135"/>
    </source>
</evidence>
<accession>A0AAD9JHR1</accession>
<dbReference type="InterPro" id="IPR029058">
    <property type="entry name" value="AB_hydrolase_fold"/>
</dbReference>
<dbReference type="InterPro" id="IPR019826">
    <property type="entry name" value="Carboxylesterase_B_AS"/>
</dbReference>
<dbReference type="PANTHER" id="PTHR43903">
    <property type="entry name" value="NEUROLIGIN"/>
    <property type="match status" value="1"/>
</dbReference>
<dbReference type="Proteomes" id="UP001208570">
    <property type="component" value="Unassembled WGS sequence"/>
</dbReference>
<dbReference type="EC" id="3.1.1.-" evidence="3"/>
<name>A0AAD9JHR1_9ANNE</name>
<feature type="chain" id="PRO_5041771430" description="Carboxylic ester hydrolase" evidence="3">
    <location>
        <begin position="17"/>
        <end position="600"/>
    </location>
</feature>
<dbReference type="GO" id="GO:0016787">
    <property type="term" value="F:hydrolase activity"/>
    <property type="evidence" value="ECO:0007669"/>
    <property type="project" value="UniProtKB-KW"/>
</dbReference>
<feature type="signal peptide" evidence="3">
    <location>
        <begin position="1"/>
        <end position="16"/>
    </location>
</feature>
<comment type="similarity">
    <text evidence="1 3">Belongs to the type-B carboxylesterase/lipase family.</text>
</comment>
<dbReference type="Pfam" id="PF00135">
    <property type="entry name" value="COesterase"/>
    <property type="match status" value="1"/>
</dbReference>
<dbReference type="Gene3D" id="3.40.50.1820">
    <property type="entry name" value="alpha/beta hydrolase"/>
    <property type="match status" value="1"/>
</dbReference>
<sequence>MEIILYVLALICHSYGQPVVNTEYGPVRGRLLSDVFNGEFYADVNAFHGIPYAKSTDGPRRFAYPEKRDPWSPNTFNATELGQACPQPQGGLLDLTHPGFENYGEDCLNLDIYTPTTPGPHPVMVWFHGGAYQTGTTIQYPGHFMATRDVVIVAANYRLAYFGFAFIGNDACPGNFGLFDQKMALEFVRDNIAHFGGDPGRVTVYGQSAGASSTGLHLVSPESQGQGLFHQAILESGTELNFWAVNMPESHPENYIRQVAEKVNCTDGRDDYETIDCLREIPWDILRRINFDCTPGWFCLGMVPVVDGIFLPQKPKHLREGGSFLRGPIITGITQDDGSFYTMTMIPGSLLGGFNHSEWLYHFEQDLLSIWAPLFDNETYQNVLRASEFNYSPWPYIDDEYVNRHQFNMIITDSSFGQFWDTQMKHHSEYEKTYGYVYGYRGRNSSSLIPEWMGAPHMAELPQVWGWPLLQYNDEVRNDSGIINDLIDWTDEDVLHTIYFNKLYANFAHTGNPTPVPVEDPLGNFTTWTPFSFDDMSYLYIYNTTVEIRKEYRQKDLTFWHTYIQYLTGESWPDPEYNPDLERIKGMPGNYIQDAINSYF</sequence>
<gene>
    <name evidence="5" type="ORF">LSH36_324g02053</name>
</gene>
<evidence type="ECO:0000313" key="5">
    <source>
        <dbReference type="EMBL" id="KAK2152630.1"/>
    </source>
</evidence>
<dbReference type="InterPro" id="IPR051093">
    <property type="entry name" value="Neuroligin/BSAL"/>
</dbReference>